<comment type="caution">
    <text evidence="2">The sequence shown here is derived from an EMBL/GenBank/DDBJ whole genome shotgun (WGS) entry which is preliminary data.</text>
</comment>
<dbReference type="Pfam" id="PF25597">
    <property type="entry name" value="SH3_retrovirus"/>
    <property type="match status" value="1"/>
</dbReference>
<evidence type="ECO:0000259" key="1">
    <source>
        <dbReference type="Pfam" id="PF25597"/>
    </source>
</evidence>
<reference evidence="2 3" key="1">
    <citation type="journal article" date="2018" name="PLoS Genet.">
        <title>Population sequencing reveals clonal diversity and ancestral inbreeding in the grapevine cultivar Chardonnay.</title>
        <authorList>
            <person name="Roach M.J."/>
            <person name="Johnson D.L."/>
            <person name="Bohlmann J."/>
            <person name="van Vuuren H.J."/>
            <person name="Jones S.J."/>
            <person name="Pretorius I.S."/>
            <person name="Schmidt S.A."/>
            <person name="Borneman A.R."/>
        </authorList>
    </citation>
    <scope>NUCLEOTIDE SEQUENCE [LARGE SCALE GENOMIC DNA]</scope>
    <source>
        <strain evidence="3">cv. Chardonnay</strain>
        <tissue evidence="2">Leaf</tissue>
    </source>
</reference>
<feature type="domain" description="Retroviral polymerase SH3-like" evidence="1">
    <location>
        <begin position="221"/>
        <end position="258"/>
    </location>
</feature>
<evidence type="ECO:0000313" key="3">
    <source>
        <dbReference type="Proteomes" id="UP000288805"/>
    </source>
</evidence>
<dbReference type="Proteomes" id="UP000288805">
    <property type="component" value="Unassembled WGS sequence"/>
</dbReference>
<proteinExistence type="predicted"/>
<accession>A0A438JBF9</accession>
<protein>
    <submittedName>
        <fullName evidence="2">Retrovirus-related Pol polyprotein from transposon RE1</fullName>
    </submittedName>
</protein>
<dbReference type="AlphaFoldDB" id="A0A438JBF9"/>
<dbReference type="InterPro" id="IPR057670">
    <property type="entry name" value="SH3_retrovirus"/>
</dbReference>
<evidence type="ECO:0000313" key="2">
    <source>
        <dbReference type="EMBL" id="RVX06282.1"/>
    </source>
</evidence>
<organism evidence="2 3">
    <name type="scientific">Vitis vinifera</name>
    <name type="common">Grape</name>
    <dbReference type="NCBI Taxonomy" id="29760"/>
    <lineage>
        <taxon>Eukaryota</taxon>
        <taxon>Viridiplantae</taxon>
        <taxon>Streptophyta</taxon>
        <taxon>Embryophyta</taxon>
        <taxon>Tracheophyta</taxon>
        <taxon>Spermatophyta</taxon>
        <taxon>Magnoliopsida</taxon>
        <taxon>eudicotyledons</taxon>
        <taxon>Gunneridae</taxon>
        <taxon>Pentapetalae</taxon>
        <taxon>rosids</taxon>
        <taxon>Vitales</taxon>
        <taxon>Vitaceae</taxon>
        <taxon>Viteae</taxon>
        <taxon>Vitis</taxon>
    </lineage>
</organism>
<dbReference type="EMBL" id="QGNW01000052">
    <property type="protein sequence ID" value="RVX06282.1"/>
    <property type="molecule type" value="Genomic_DNA"/>
</dbReference>
<dbReference type="PANTHER" id="PTHR37610:SF92">
    <property type="entry name" value="RETROTRANSPOSON COPIA-LIKE N-TERMINAL DOMAIN-CONTAINING PROTEIN"/>
    <property type="match status" value="1"/>
</dbReference>
<gene>
    <name evidence="2" type="primary">RE1_2290</name>
    <name evidence="2" type="ORF">CK203_027473</name>
</gene>
<sequence length="297" mass="33727">MSETSEVISTIPVSNLVKTFLKGKGKLSHLISPEMSKDDLRFGAWDEADSMIMSWLWNSMQPEIKEPYNHCPQWLHSQDPHHPLLTINLSNITKLSSTNYLTWSLQIQSFLEGYDLHHFIDGAILHHHPPLPSLVLHPQIRHTQPENVKIVSSLVLSLVLSPFHYNRLLPAPPLPLMHGNLSQYLCQTISCMLTPTLHLSSPFDKLFESPPNYIKLRVFDCLCYPWFRPYSQHKLDSCSTLCVFLGYSSTQSVYIVYLGRHPISPANQLADALTKPLPRSHFQELQAKIDVSSGAPS</sequence>
<dbReference type="PANTHER" id="PTHR37610">
    <property type="entry name" value="CCHC-TYPE DOMAIN-CONTAINING PROTEIN"/>
    <property type="match status" value="1"/>
</dbReference>
<name>A0A438JBF9_VITVI</name>